<dbReference type="Gene3D" id="1.20.1440.100">
    <property type="entry name" value="SG protein - dephosphorylation function"/>
    <property type="match status" value="1"/>
</dbReference>
<dbReference type="Proteomes" id="UP001631957">
    <property type="component" value="Unassembled WGS sequence"/>
</dbReference>
<dbReference type="CDD" id="cd07989">
    <property type="entry name" value="LPLAT_AGPAT-like"/>
    <property type="match status" value="1"/>
</dbReference>
<evidence type="ECO:0000256" key="2">
    <source>
        <dbReference type="ARBA" id="ARBA00023315"/>
    </source>
</evidence>
<dbReference type="GO" id="GO:0016787">
    <property type="term" value="F:hydrolase activity"/>
    <property type="evidence" value="ECO:0007669"/>
    <property type="project" value="UniProtKB-KW"/>
</dbReference>
<dbReference type="NCBIfam" id="TIGR01488">
    <property type="entry name" value="HAD-SF-IB"/>
    <property type="match status" value="1"/>
</dbReference>
<keyword evidence="2" id="KW-0012">Acyltransferase</keyword>
<keyword evidence="1" id="KW-0808">Transferase</keyword>
<dbReference type="Pfam" id="PF01553">
    <property type="entry name" value="Acyltransferase"/>
    <property type="match status" value="1"/>
</dbReference>
<feature type="domain" description="Phospholipid/glycerol acyltransferase" evidence="3">
    <location>
        <begin position="34"/>
        <end position="154"/>
    </location>
</feature>
<dbReference type="InterPro" id="IPR036412">
    <property type="entry name" value="HAD-like_sf"/>
</dbReference>
<evidence type="ECO:0000313" key="4">
    <source>
        <dbReference type="EMBL" id="MFM9607112.1"/>
    </source>
</evidence>
<dbReference type="NCBIfam" id="TIGR01490">
    <property type="entry name" value="HAD-SF-IB-hyp1"/>
    <property type="match status" value="1"/>
</dbReference>
<dbReference type="InterPro" id="IPR006385">
    <property type="entry name" value="HAD_hydro_SerB1"/>
</dbReference>
<organism evidence="4 5">
    <name type="scientific">Streptomyces niveiscabiei</name>
    <dbReference type="NCBI Taxonomy" id="164115"/>
    <lineage>
        <taxon>Bacteria</taxon>
        <taxon>Bacillati</taxon>
        <taxon>Actinomycetota</taxon>
        <taxon>Actinomycetes</taxon>
        <taxon>Kitasatosporales</taxon>
        <taxon>Streptomycetaceae</taxon>
        <taxon>Streptomyces</taxon>
    </lineage>
</organism>
<protein>
    <submittedName>
        <fullName evidence="4">HAD-IB family hydrolase</fullName>
    </submittedName>
</protein>
<comment type="caution">
    <text evidence="4">The sequence shown here is derived from an EMBL/GenBank/DDBJ whole genome shotgun (WGS) entry which is preliminary data.</text>
</comment>
<keyword evidence="4" id="KW-0378">Hydrolase</keyword>
<sequence length="456" mass="49418">MLYWLIRICFGPVCRLVFRPQVEGLSHVPDTGPAIIAANHLAFCDSLLLALVIRRRLTFLAKDEYFNQPGLKGRVMAAFFRGTGQLPVDRAGVRGALEAIDSGARVLQEGRLLAVYPEGTRSPDGRLYRGRAGAVARNALALGVPVVPVGLTGTDRIQPRGARGIRLARPTVRIGAPMTFSYAGDAPAPRADLETVTRAVMRQIGELSGQEYVDVYASKVKRGALAATPGRPEAGLGDKGAAFFDLDKTVTLKSCTLALAPAFRRAGLIRRSTMLRAAFGQLRFRLRGAEDQDVERLRQVLSTLFRGWSRDRVEQLVHEHAATVLAPLVHPRVRALVDEHRAASRPVVLVTACNSVIAECVGRLIGADHVIAARFVVEDGHYTGAVSSYPYGEAKVPAMAALAAEHGWDLTASYSYSDSFSDLPMLAAVGRPHAVNPDTRLRRHASAQGWPVLDTR</sequence>
<dbReference type="PANTHER" id="PTHR10434:SF11">
    <property type="entry name" value="1-ACYL-SN-GLYCEROL-3-PHOSPHATE ACYLTRANSFERASE"/>
    <property type="match status" value="1"/>
</dbReference>
<name>A0ABW9HJP1_9ACTN</name>
<dbReference type="InterPro" id="IPR002123">
    <property type="entry name" value="Plipid/glycerol_acylTrfase"/>
</dbReference>
<keyword evidence="5" id="KW-1185">Reference proteome</keyword>
<dbReference type="PANTHER" id="PTHR10434">
    <property type="entry name" value="1-ACYL-SN-GLYCEROL-3-PHOSPHATE ACYLTRANSFERASE"/>
    <property type="match status" value="1"/>
</dbReference>
<dbReference type="EMBL" id="JBJVNI010000001">
    <property type="protein sequence ID" value="MFM9607112.1"/>
    <property type="molecule type" value="Genomic_DNA"/>
</dbReference>
<gene>
    <name evidence="4" type="ORF">ACKI18_00130</name>
</gene>
<evidence type="ECO:0000259" key="3">
    <source>
        <dbReference type="SMART" id="SM00563"/>
    </source>
</evidence>
<dbReference type="Gene3D" id="3.40.50.1000">
    <property type="entry name" value="HAD superfamily/HAD-like"/>
    <property type="match status" value="1"/>
</dbReference>
<dbReference type="RefSeq" id="WP_409119939.1">
    <property type="nucleotide sequence ID" value="NZ_JBJVNI010000001.1"/>
</dbReference>
<dbReference type="Pfam" id="PF12710">
    <property type="entry name" value="HAD"/>
    <property type="match status" value="1"/>
</dbReference>
<dbReference type="SUPFAM" id="SSF56784">
    <property type="entry name" value="HAD-like"/>
    <property type="match status" value="1"/>
</dbReference>
<proteinExistence type="predicted"/>
<evidence type="ECO:0000256" key="1">
    <source>
        <dbReference type="ARBA" id="ARBA00022679"/>
    </source>
</evidence>
<dbReference type="SUPFAM" id="SSF69593">
    <property type="entry name" value="Glycerol-3-phosphate (1)-acyltransferase"/>
    <property type="match status" value="1"/>
</dbReference>
<evidence type="ECO:0000313" key="5">
    <source>
        <dbReference type="Proteomes" id="UP001631957"/>
    </source>
</evidence>
<reference evidence="4 5" key="1">
    <citation type="submission" date="2024-12" db="EMBL/GenBank/DDBJ databases">
        <title>Forecasting of Potato common scab and diversities of Pathogenic streptomyces spp. in china.</title>
        <authorList>
            <person name="Handique U."/>
            <person name="Wu J."/>
        </authorList>
    </citation>
    <scope>NUCLEOTIDE SEQUENCE [LARGE SCALE GENOMIC DNA]</scope>
    <source>
        <strain evidence="4 5">ZRIMU1530</strain>
    </source>
</reference>
<accession>A0ABW9HJP1</accession>
<dbReference type="InterPro" id="IPR023214">
    <property type="entry name" value="HAD_sf"/>
</dbReference>
<dbReference type="SMART" id="SM00563">
    <property type="entry name" value="PlsC"/>
    <property type="match status" value="1"/>
</dbReference>